<dbReference type="Proteomes" id="UP000224634">
    <property type="component" value="Unassembled WGS sequence"/>
</dbReference>
<dbReference type="AlphaFoldDB" id="A0A2B7Y909"/>
<gene>
    <name evidence="1" type="ORF">AJ80_04697</name>
</gene>
<evidence type="ECO:0000313" key="2">
    <source>
        <dbReference type="Proteomes" id="UP000224634"/>
    </source>
</evidence>
<reference evidence="1 2" key="1">
    <citation type="submission" date="2017-10" db="EMBL/GenBank/DDBJ databases">
        <title>Comparative genomics in systemic dimorphic fungi from Ajellomycetaceae.</title>
        <authorList>
            <person name="Munoz J.F."/>
            <person name="Mcewen J.G."/>
            <person name="Clay O.K."/>
            <person name="Cuomo C.A."/>
        </authorList>
    </citation>
    <scope>NUCLEOTIDE SEQUENCE [LARGE SCALE GENOMIC DNA]</scope>
    <source>
        <strain evidence="1 2">UAMH7299</strain>
    </source>
</reference>
<evidence type="ECO:0000313" key="1">
    <source>
        <dbReference type="EMBL" id="PGH17690.1"/>
    </source>
</evidence>
<sequence>MNWIARGLQSSARQAMRLTGAGIKEIRSINGSNGPFFESNLKRITDSVEEAINGTWKFFANRRGKAGKFDVNIEKAGILFMCLRKTTLPRAKLRIEQVNSNTQGSWFTTVGLY</sequence>
<proteinExistence type="predicted"/>
<organism evidence="1 2">
    <name type="scientific">Polytolypa hystricis (strain UAMH7299)</name>
    <dbReference type="NCBI Taxonomy" id="1447883"/>
    <lineage>
        <taxon>Eukaryota</taxon>
        <taxon>Fungi</taxon>
        <taxon>Dikarya</taxon>
        <taxon>Ascomycota</taxon>
        <taxon>Pezizomycotina</taxon>
        <taxon>Eurotiomycetes</taxon>
        <taxon>Eurotiomycetidae</taxon>
        <taxon>Onygenales</taxon>
        <taxon>Onygenales incertae sedis</taxon>
        <taxon>Polytolypa</taxon>
    </lineage>
</organism>
<dbReference type="EMBL" id="PDNA01000062">
    <property type="protein sequence ID" value="PGH17690.1"/>
    <property type="molecule type" value="Genomic_DNA"/>
</dbReference>
<comment type="caution">
    <text evidence="1">The sequence shown here is derived from an EMBL/GenBank/DDBJ whole genome shotgun (WGS) entry which is preliminary data.</text>
</comment>
<accession>A0A2B7Y909</accession>
<protein>
    <submittedName>
        <fullName evidence="1">Uncharacterized protein</fullName>
    </submittedName>
</protein>
<name>A0A2B7Y909_POLH7</name>
<keyword evidence="2" id="KW-1185">Reference proteome</keyword>